<feature type="chain" id="PRO_5046062657" description="Lipoprotein" evidence="1">
    <location>
        <begin position="22"/>
        <end position="204"/>
    </location>
</feature>
<gene>
    <name evidence="2" type="ORF">GCM10017764_03720</name>
</gene>
<comment type="caution">
    <text evidence="2">The sequence shown here is derived from an EMBL/GenBank/DDBJ whole genome shotgun (WGS) entry which is preliminary data.</text>
</comment>
<accession>A0ABQ3HRD5</accession>
<dbReference type="PROSITE" id="PS51257">
    <property type="entry name" value="PROKAR_LIPOPROTEIN"/>
    <property type="match status" value="1"/>
</dbReference>
<keyword evidence="3" id="KW-1185">Reference proteome</keyword>
<proteinExistence type="predicted"/>
<evidence type="ECO:0000313" key="2">
    <source>
        <dbReference type="EMBL" id="GHE23404.1"/>
    </source>
</evidence>
<name>A0ABQ3HRD5_9SPHI</name>
<protein>
    <recommendedName>
        <fullName evidence="4">Lipoprotein</fullName>
    </recommendedName>
</protein>
<evidence type="ECO:0000256" key="1">
    <source>
        <dbReference type="SAM" id="SignalP"/>
    </source>
</evidence>
<keyword evidence="1" id="KW-0732">Signal</keyword>
<sequence>MKNWMYKLSFLWIGLFLVSCAKTDDDTAVSDSFVHNYGGKPFVGSAKGQRTVNGQVDYEWNGEGRVVLMDVTADSVSILFMADFDAEGEINFKVRGAYNATDFLADGDAPTQVFSVARERINGQVVNSAQSIVFSGNLQREKAAVHMRVEFLEGTSVFPVNSVLDLWFDTERNISEGSDTEGCALRLVPIWSPTGVTMGMVPDC</sequence>
<dbReference type="Proteomes" id="UP000620550">
    <property type="component" value="Unassembled WGS sequence"/>
</dbReference>
<reference evidence="3" key="1">
    <citation type="journal article" date="2019" name="Int. J. Syst. Evol. Microbiol.">
        <title>The Global Catalogue of Microorganisms (GCM) 10K type strain sequencing project: providing services to taxonomists for standard genome sequencing and annotation.</title>
        <authorList>
            <consortium name="The Broad Institute Genomics Platform"/>
            <consortium name="The Broad Institute Genome Sequencing Center for Infectious Disease"/>
            <person name="Wu L."/>
            <person name="Ma J."/>
        </authorList>
    </citation>
    <scope>NUCLEOTIDE SEQUENCE [LARGE SCALE GENOMIC DNA]</scope>
    <source>
        <strain evidence="3">CGMCC 1.12966</strain>
    </source>
</reference>
<dbReference type="EMBL" id="BNAF01000001">
    <property type="protein sequence ID" value="GHE23404.1"/>
    <property type="molecule type" value="Genomic_DNA"/>
</dbReference>
<feature type="signal peptide" evidence="1">
    <location>
        <begin position="1"/>
        <end position="21"/>
    </location>
</feature>
<evidence type="ECO:0000313" key="3">
    <source>
        <dbReference type="Proteomes" id="UP000620550"/>
    </source>
</evidence>
<evidence type="ECO:0008006" key="4">
    <source>
        <dbReference type="Google" id="ProtNLM"/>
    </source>
</evidence>
<organism evidence="2 3">
    <name type="scientific">Sphingobacterium griseoflavum</name>
    <dbReference type="NCBI Taxonomy" id="1474952"/>
    <lineage>
        <taxon>Bacteria</taxon>
        <taxon>Pseudomonadati</taxon>
        <taxon>Bacteroidota</taxon>
        <taxon>Sphingobacteriia</taxon>
        <taxon>Sphingobacteriales</taxon>
        <taxon>Sphingobacteriaceae</taxon>
        <taxon>Sphingobacterium</taxon>
    </lineage>
</organism>
<dbReference type="RefSeq" id="WP_189624892.1">
    <property type="nucleotide sequence ID" value="NZ_BNAF01000001.1"/>
</dbReference>